<dbReference type="EMBL" id="JBHLTR010000011">
    <property type="protein sequence ID" value="MFC0559179.1"/>
    <property type="molecule type" value="Genomic_DNA"/>
</dbReference>
<dbReference type="RefSeq" id="WP_273846201.1">
    <property type="nucleotide sequence ID" value="NZ_JAQQWT010000016.1"/>
</dbReference>
<sequence>MKTKLNLFFVVILVLFLGATNISADETNLFGRQKSISFKGENQNWLVVHQMYLVGTEIEYDTKIRYKGNNVKLKNLSSLHYSIGDKDGYLGGTFSLKNSNVFHSGRMECYGCKYLDKKEEITFIIGEWEDYEESLTLKRE</sequence>
<accession>A0ABV6NET5</accession>
<name>A0ABV6NET5_9BACI</name>
<keyword evidence="1" id="KW-0732">Signal</keyword>
<keyword evidence="3" id="KW-1185">Reference proteome</keyword>
<feature type="chain" id="PRO_5047499172" evidence="1">
    <location>
        <begin position="25"/>
        <end position="140"/>
    </location>
</feature>
<evidence type="ECO:0000256" key="1">
    <source>
        <dbReference type="SAM" id="SignalP"/>
    </source>
</evidence>
<comment type="caution">
    <text evidence="2">The sequence shown here is derived from an EMBL/GenBank/DDBJ whole genome shotgun (WGS) entry which is preliminary data.</text>
</comment>
<organism evidence="2 3">
    <name type="scientific">Halalkalibacter alkalisediminis</name>
    <dbReference type="NCBI Taxonomy" id="935616"/>
    <lineage>
        <taxon>Bacteria</taxon>
        <taxon>Bacillati</taxon>
        <taxon>Bacillota</taxon>
        <taxon>Bacilli</taxon>
        <taxon>Bacillales</taxon>
        <taxon>Bacillaceae</taxon>
        <taxon>Halalkalibacter</taxon>
    </lineage>
</organism>
<protein>
    <submittedName>
        <fullName evidence="2">Uncharacterized protein</fullName>
    </submittedName>
</protein>
<evidence type="ECO:0000313" key="3">
    <source>
        <dbReference type="Proteomes" id="UP001589833"/>
    </source>
</evidence>
<feature type="signal peptide" evidence="1">
    <location>
        <begin position="1"/>
        <end position="24"/>
    </location>
</feature>
<proteinExistence type="predicted"/>
<evidence type="ECO:0000313" key="2">
    <source>
        <dbReference type="EMBL" id="MFC0559179.1"/>
    </source>
</evidence>
<reference evidence="2 3" key="1">
    <citation type="submission" date="2024-09" db="EMBL/GenBank/DDBJ databases">
        <authorList>
            <person name="Sun Q."/>
            <person name="Mori K."/>
        </authorList>
    </citation>
    <scope>NUCLEOTIDE SEQUENCE [LARGE SCALE GENOMIC DNA]</scope>
    <source>
        <strain evidence="2 3">NCAIM B.02301</strain>
    </source>
</reference>
<gene>
    <name evidence="2" type="ORF">ACFFH4_08965</name>
</gene>
<dbReference type="Proteomes" id="UP001589833">
    <property type="component" value="Unassembled WGS sequence"/>
</dbReference>